<organism evidence="9">
    <name type="scientific">Brachypodium distachyon</name>
    <name type="common">Purple false brome</name>
    <name type="synonym">Trachynia distachya</name>
    <dbReference type="NCBI Taxonomy" id="15368"/>
    <lineage>
        <taxon>Eukaryota</taxon>
        <taxon>Viridiplantae</taxon>
        <taxon>Streptophyta</taxon>
        <taxon>Embryophyta</taxon>
        <taxon>Tracheophyta</taxon>
        <taxon>Spermatophyta</taxon>
        <taxon>Magnoliopsida</taxon>
        <taxon>Liliopsida</taxon>
        <taxon>Poales</taxon>
        <taxon>Poaceae</taxon>
        <taxon>BOP clade</taxon>
        <taxon>Pooideae</taxon>
        <taxon>Stipodae</taxon>
        <taxon>Brachypodieae</taxon>
        <taxon>Brachypodium</taxon>
    </lineage>
</organism>
<evidence type="ECO:0000256" key="1">
    <source>
        <dbReference type="ARBA" id="ARBA00006787"/>
    </source>
</evidence>
<evidence type="ECO:0000313" key="10">
    <source>
        <dbReference type="Proteomes" id="UP000008810"/>
    </source>
</evidence>
<dbReference type="Proteomes" id="UP000008810">
    <property type="component" value="Chromosome 1"/>
</dbReference>
<evidence type="ECO:0000256" key="2">
    <source>
        <dbReference type="ARBA" id="ARBA00022723"/>
    </source>
</evidence>
<keyword evidence="4" id="KW-0560">Oxidoreductase</keyword>
<evidence type="ECO:0000256" key="3">
    <source>
        <dbReference type="ARBA" id="ARBA00022946"/>
    </source>
</evidence>
<keyword evidence="7" id="KW-1133">Transmembrane helix</keyword>
<feature type="binding site" evidence="6">
    <location>
        <position position="237"/>
    </location>
    <ligand>
        <name>Fe cation</name>
        <dbReference type="ChEBI" id="CHEBI:24875"/>
        <note>catalytic</note>
    </ligand>
</feature>
<evidence type="ECO:0000256" key="4">
    <source>
        <dbReference type="ARBA" id="ARBA00022964"/>
    </source>
</evidence>
<keyword evidence="10" id="KW-1185">Reference proteome</keyword>
<keyword evidence="4" id="KW-0223">Dioxygenase</keyword>
<dbReference type="HOGENOM" id="CLU_485181_0_0_1"/>
<comment type="similarity">
    <text evidence="1">Belongs to the carotenoid oxygenase family.</text>
</comment>
<dbReference type="GO" id="GO:0009570">
    <property type="term" value="C:chloroplast stroma"/>
    <property type="evidence" value="ECO:0000318"/>
    <property type="project" value="GO_Central"/>
</dbReference>
<gene>
    <name evidence="8" type="ORF">BRADI_1g51850v3</name>
</gene>
<reference evidence="9" key="3">
    <citation type="submission" date="2018-08" db="UniProtKB">
        <authorList>
            <consortium name="EnsemblPlants"/>
        </authorList>
    </citation>
    <scope>IDENTIFICATION</scope>
    <source>
        <strain evidence="9">cv. Bd21</strain>
    </source>
</reference>
<evidence type="ECO:0000256" key="6">
    <source>
        <dbReference type="PIRSR" id="PIRSR604294-1"/>
    </source>
</evidence>
<keyword evidence="7" id="KW-0812">Transmembrane</keyword>
<keyword evidence="7" id="KW-0472">Membrane</keyword>
<protein>
    <submittedName>
        <fullName evidence="8 9">Uncharacterized protein</fullName>
    </submittedName>
</protein>
<evidence type="ECO:0000256" key="5">
    <source>
        <dbReference type="ARBA" id="ARBA00023004"/>
    </source>
</evidence>
<dbReference type="GO" id="GO:0010436">
    <property type="term" value="F:carotenoid dioxygenase activity"/>
    <property type="evidence" value="ECO:0000318"/>
    <property type="project" value="GO_Central"/>
</dbReference>
<dbReference type="EnsemblPlants" id="PNT76705">
    <property type="protein sequence ID" value="PNT76705"/>
    <property type="gene ID" value="BRADI_1g51850v3"/>
</dbReference>
<dbReference type="PANTHER" id="PTHR10543:SF134">
    <property type="entry name" value="9-CIS-EPOXYCAROTENOID DIOXYGENASE NCED3, CHLOROPLASTIC"/>
    <property type="match status" value="1"/>
</dbReference>
<dbReference type="AlphaFoldDB" id="I1H1X7"/>
<evidence type="ECO:0000313" key="9">
    <source>
        <dbReference type="EnsemblPlants" id="PNT76705"/>
    </source>
</evidence>
<keyword evidence="2 6" id="KW-0479">Metal-binding</keyword>
<dbReference type="PANTHER" id="PTHR10543">
    <property type="entry name" value="BETA-CAROTENE DIOXYGENASE"/>
    <property type="match status" value="1"/>
</dbReference>
<dbReference type="Gramene" id="PNT76705">
    <property type="protein sequence ID" value="PNT76705"/>
    <property type="gene ID" value="BRADI_1g51850v3"/>
</dbReference>
<sequence length="562" mass="59814">MQMAAVARSCVSTPPNLKAFPSAARSCVRPRRRLSLAARAVAADSARAAKELTFLQLVAAHGAEAFEEGFLANLAAFTPVGTAFRRLPVTAGSIPQSIDAELDPDGMADALRIRNGVAETCPSRSSGAERPALLCVFLAQFFVRSAAGLLVHSDDGHCLQTTCLTPRIKYSYSAADGGTRSAEAEIPPHVAFTGNYILVPDNLDNNKENPSGFVVLPSHPTRWRGPRRLWVDAPAFHLWNAWEEPETKELVVIGSSMTAASNSTSPAGAGHDSALTEIRINTVTGESTRRAILVLATSASASDRVLGTVNSSLLGQKTQYAYLAVPSGFAKLDLATGDILTRVGYGEGWIGGEPCFVPVSSPRGEDDGYVLWLVHAGTSELLLVSAADMRLQAAIRLPSSHGSSCSFTASGVVRGIKSAWHRAFVVHEAFTAFFSRLARDITEHGPLPTLLKLAWRGTMSNLGYLVARPALVCLAAYDAEGRKLSLLLAVMLSNDGGQDAVFRLAVPKKPVCTLLPLFFAMSELRVDITRVTDARAVLLLMLATGLKVAAVACVAVAFRMFG</sequence>
<dbReference type="GO" id="GO:0016121">
    <property type="term" value="P:carotene catabolic process"/>
    <property type="evidence" value="ECO:0000318"/>
    <property type="project" value="GO_Central"/>
</dbReference>
<proteinExistence type="inferred from homology"/>
<reference evidence="8" key="2">
    <citation type="submission" date="2017-06" db="EMBL/GenBank/DDBJ databases">
        <title>WGS assembly of Brachypodium distachyon.</title>
        <authorList>
            <consortium name="The International Brachypodium Initiative"/>
            <person name="Lucas S."/>
            <person name="Harmon-Smith M."/>
            <person name="Lail K."/>
            <person name="Tice H."/>
            <person name="Grimwood J."/>
            <person name="Bruce D."/>
            <person name="Barry K."/>
            <person name="Shu S."/>
            <person name="Lindquist E."/>
            <person name="Wang M."/>
            <person name="Pitluck S."/>
            <person name="Vogel J.P."/>
            <person name="Garvin D.F."/>
            <person name="Mockler T.C."/>
            <person name="Schmutz J."/>
            <person name="Rokhsar D."/>
            <person name="Bevan M.W."/>
        </authorList>
    </citation>
    <scope>NUCLEOTIDE SEQUENCE</scope>
    <source>
        <strain evidence="8">Bd21</strain>
    </source>
</reference>
<name>I1H1X7_BRADI</name>
<dbReference type="InterPro" id="IPR004294">
    <property type="entry name" value="Carotenoid_Oase"/>
</dbReference>
<reference evidence="8 9" key="1">
    <citation type="journal article" date="2010" name="Nature">
        <title>Genome sequencing and analysis of the model grass Brachypodium distachyon.</title>
        <authorList>
            <consortium name="International Brachypodium Initiative"/>
        </authorList>
    </citation>
    <scope>NUCLEOTIDE SEQUENCE [LARGE SCALE GENOMIC DNA]</scope>
    <source>
        <strain evidence="8 9">Bd21</strain>
    </source>
</reference>
<dbReference type="InParanoid" id="I1H1X7"/>
<dbReference type="eggNOG" id="KOG1285">
    <property type="taxonomic scope" value="Eukaryota"/>
</dbReference>
<dbReference type="Pfam" id="PF03055">
    <property type="entry name" value="RPE65"/>
    <property type="match status" value="1"/>
</dbReference>
<keyword evidence="5 6" id="KW-0408">Iron</keyword>
<evidence type="ECO:0000256" key="7">
    <source>
        <dbReference type="SAM" id="Phobius"/>
    </source>
</evidence>
<feature type="transmembrane region" description="Helical" evidence="7">
    <location>
        <begin position="536"/>
        <end position="558"/>
    </location>
</feature>
<accession>I1H1X7</accession>
<comment type="cofactor">
    <cofactor evidence="6">
        <name>Fe(2+)</name>
        <dbReference type="ChEBI" id="CHEBI:29033"/>
    </cofactor>
    <text evidence="6">Binds 1 Fe(2+) ion per subunit.</text>
</comment>
<dbReference type="GO" id="GO:0046872">
    <property type="term" value="F:metal ion binding"/>
    <property type="evidence" value="ECO:0007669"/>
    <property type="project" value="UniProtKB-KW"/>
</dbReference>
<dbReference type="EMBL" id="CM000880">
    <property type="protein sequence ID" value="PNT76705.1"/>
    <property type="molecule type" value="Genomic_DNA"/>
</dbReference>
<evidence type="ECO:0000313" key="8">
    <source>
        <dbReference type="EMBL" id="PNT76705.1"/>
    </source>
</evidence>
<dbReference type="OrthoDB" id="1069523at2759"/>
<keyword evidence="3" id="KW-0809">Transit peptide</keyword>